<dbReference type="GO" id="GO:0005524">
    <property type="term" value="F:ATP binding"/>
    <property type="evidence" value="ECO:0007669"/>
    <property type="project" value="UniProtKB-KW"/>
</dbReference>
<dbReference type="PANTHER" id="PTHR43875">
    <property type="entry name" value="MALTODEXTRIN IMPORT ATP-BINDING PROTEIN MSMX"/>
    <property type="match status" value="1"/>
</dbReference>
<dbReference type="InterPro" id="IPR012340">
    <property type="entry name" value="NA-bd_OB-fold"/>
</dbReference>
<dbReference type="InterPro" id="IPR003439">
    <property type="entry name" value="ABC_transporter-like_ATP-bd"/>
</dbReference>
<comment type="similarity">
    <text evidence="2">Belongs to the ABC transporter superfamily.</text>
</comment>
<dbReference type="Pfam" id="PF17912">
    <property type="entry name" value="OB_MalK"/>
    <property type="match status" value="1"/>
</dbReference>
<evidence type="ECO:0000256" key="4">
    <source>
        <dbReference type="ARBA" id="ARBA00022741"/>
    </source>
</evidence>
<proteinExistence type="inferred from homology"/>
<dbReference type="GO" id="GO:0008643">
    <property type="term" value="P:carbohydrate transport"/>
    <property type="evidence" value="ECO:0007669"/>
    <property type="project" value="InterPro"/>
</dbReference>
<dbReference type="OrthoDB" id="8188565at2"/>
<feature type="domain" description="ABC transporter" evidence="6">
    <location>
        <begin position="4"/>
        <end position="234"/>
    </location>
</feature>
<dbReference type="SMART" id="SM00382">
    <property type="entry name" value="AAA"/>
    <property type="match status" value="1"/>
</dbReference>
<dbReference type="RefSeq" id="WP_127074282.1">
    <property type="nucleotide sequence ID" value="NZ_BMKB01000003.1"/>
</dbReference>
<keyword evidence="3" id="KW-0813">Transport</keyword>
<dbReference type="InterPro" id="IPR027417">
    <property type="entry name" value="P-loop_NTPase"/>
</dbReference>
<keyword evidence="4" id="KW-0547">Nucleotide-binding</keyword>
<dbReference type="Proteomes" id="UP000596977">
    <property type="component" value="Unassembled WGS sequence"/>
</dbReference>
<keyword evidence="8" id="KW-1185">Reference proteome</keyword>
<dbReference type="NCBIfam" id="NF008653">
    <property type="entry name" value="PRK11650.1"/>
    <property type="match status" value="1"/>
</dbReference>
<dbReference type="InterPro" id="IPR008995">
    <property type="entry name" value="Mo/tungstate-bd_C_term_dom"/>
</dbReference>
<dbReference type="PROSITE" id="PS00211">
    <property type="entry name" value="ABC_TRANSPORTER_1"/>
    <property type="match status" value="1"/>
</dbReference>
<evidence type="ECO:0000256" key="3">
    <source>
        <dbReference type="ARBA" id="ARBA00022448"/>
    </source>
</evidence>
<keyword evidence="5 7" id="KW-0067">ATP-binding</keyword>
<name>A0A916RC64_9HYPH</name>
<organism evidence="7 8">
    <name type="scientific">Pelagibacterium lentulum</name>
    <dbReference type="NCBI Taxonomy" id="2029865"/>
    <lineage>
        <taxon>Bacteria</taxon>
        <taxon>Pseudomonadati</taxon>
        <taxon>Pseudomonadota</taxon>
        <taxon>Alphaproteobacteria</taxon>
        <taxon>Hyphomicrobiales</taxon>
        <taxon>Devosiaceae</taxon>
        <taxon>Pelagibacterium</taxon>
    </lineage>
</organism>
<evidence type="ECO:0000256" key="2">
    <source>
        <dbReference type="ARBA" id="ARBA00005417"/>
    </source>
</evidence>
<dbReference type="FunFam" id="3.40.50.300:FF:000042">
    <property type="entry name" value="Maltose/maltodextrin ABC transporter, ATP-binding protein"/>
    <property type="match status" value="1"/>
</dbReference>
<evidence type="ECO:0000256" key="1">
    <source>
        <dbReference type="ARBA" id="ARBA00004417"/>
    </source>
</evidence>
<dbReference type="SUPFAM" id="SSF50331">
    <property type="entry name" value="MOP-like"/>
    <property type="match status" value="1"/>
</dbReference>
<dbReference type="AlphaFoldDB" id="A0A916RC64"/>
<comment type="caution">
    <text evidence="7">The sequence shown here is derived from an EMBL/GenBank/DDBJ whole genome shotgun (WGS) entry which is preliminary data.</text>
</comment>
<dbReference type="GO" id="GO:0055052">
    <property type="term" value="C:ATP-binding cassette (ABC) transporter complex, substrate-binding subunit-containing"/>
    <property type="evidence" value="ECO:0007669"/>
    <property type="project" value="TreeGrafter"/>
</dbReference>
<dbReference type="InterPro" id="IPR017871">
    <property type="entry name" value="ABC_transporter-like_CS"/>
</dbReference>
<dbReference type="InterPro" id="IPR015855">
    <property type="entry name" value="ABC_transpr_MalK-like"/>
</dbReference>
<evidence type="ECO:0000313" key="8">
    <source>
        <dbReference type="Proteomes" id="UP000596977"/>
    </source>
</evidence>
<dbReference type="GO" id="GO:0016887">
    <property type="term" value="F:ATP hydrolysis activity"/>
    <property type="evidence" value="ECO:0007669"/>
    <property type="project" value="InterPro"/>
</dbReference>
<accession>A0A916RC64</accession>
<dbReference type="Pfam" id="PF00005">
    <property type="entry name" value="ABC_tran"/>
    <property type="match status" value="1"/>
</dbReference>
<evidence type="ECO:0000313" key="7">
    <source>
        <dbReference type="EMBL" id="GGA49621.1"/>
    </source>
</evidence>
<dbReference type="Gene3D" id="2.40.50.100">
    <property type="match status" value="1"/>
</dbReference>
<dbReference type="PANTHER" id="PTHR43875:SF10">
    <property type="entry name" value="BLL2173 PROTEIN"/>
    <property type="match status" value="1"/>
</dbReference>
<dbReference type="GO" id="GO:0140359">
    <property type="term" value="F:ABC-type transporter activity"/>
    <property type="evidence" value="ECO:0007669"/>
    <property type="project" value="InterPro"/>
</dbReference>
<dbReference type="CDD" id="cd03301">
    <property type="entry name" value="ABC_MalK_N"/>
    <property type="match status" value="1"/>
</dbReference>
<sequence>MAELNLTQITKRYGNVTVIPDLSLEVKDGEFLVLVGPSGCGKSTLLRMVAGLEDISGGDLVIGGVRANDVPPQKRDISMVFQSYALFPHMSVKDNISFGPRIRGEKSDAIKERIAKASDILNLSQYLDRAPGQLSGGQRQRVAMGRSIVRDPKVFLFDEPLSNLDAKLRIAMRTEIKALHQKLGTTIIYVTHDQIEAMTMADRIVVMNGGRIEQIGAPLELYDRPANRFVAGFLGSPAMSFVPATYVTNNDGPAVRFESGGVLPVAAIDAAEGTALTIGVRPENYSVDPNGPLRLHVEVIEPTGPETLVYGMLEDHPVRCVFRDRLEIRPNDIMRLTVSTAHVHLFAAESGERLGP</sequence>
<reference evidence="7 8" key="1">
    <citation type="journal article" date="2014" name="Int. J. Syst. Evol. Microbiol.">
        <title>Complete genome sequence of Corynebacterium casei LMG S-19264T (=DSM 44701T), isolated from a smear-ripened cheese.</title>
        <authorList>
            <consortium name="US DOE Joint Genome Institute (JGI-PGF)"/>
            <person name="Walter F."/>
            <person name="Albersmeier A."/>
            <person name="Kalinowski J."/>
            <person name="Ruckert C."/>
        </authorList>
    </citation>
    <scope>NUCLEOTIDE SEQUENCE [LARGE SCALE GENOMIC DNA]</scope>
    <source>
        <strain evidence="7 8">CGMCC 1.15896</strain>
    </source>
</reference>
<evidence type="ECO:0000256" key="5">
    <source>
        <dbReference type="ARBA" id="ARBA00022840"/>
    </source>
</evidence>
<comment type="subcellular location">
    <subcellularLocation>
        <location evidence="1">Cell inner membrane</location>
        <topology evidence="1">Peripheral membrane protein</topology>
    </subcellularLocation>
</comment>
<protein>
    <submittedName>
        <fullName evidence="7">Sugar ABC transporter ATP-binding protein</fullName>
    </submittedName>
</protein>
<dbReference type="PROSITE" id="PS50893">
    <property type="entry name" value="ABC_TRANSPORTER_2"/>
    <property type="match status" value="1"/>
</dbReference>
<dbReference type="Gene3D" id="3.40.50.300">
    <property type="entry name" value="P-loop containing nucleotide triphosphate hydrolases"/>
    <property type="match status" value="1"/>
</dbReference>
<dbReference type="EMBL" id="BMKB01000003">
    <property type="protein sequence ID" value="GGA49621.1"/>
    <property type="molecule type" value="Genomic_DNA"/>
</dbReference>
<dbReference type="SUPFAM" id="SSF52540">
    <property type="entry name" value="P-loop containing nucleoside triphosphate hydrolases"/>
    <property type="match status" value="1"/>
</dbReference>
<evidence type="ECO:0000259" key="6">
    <source>
        <dbReference type="PROSITE" id="PS50893"/>
    </source>
</evidence>
<gene>
    <name evidence="7" type="ORF">GCM10011499_19390</name>
</gene>
<dbReference type="InterPro" id="IPR040582">
    <property type="entry name" value="OB_MalK-like"/>
</dbReference>
<dbReference type="Gene3D" id="2.40.50.140">
    <property type="entry name" value="Nucleic acid-binding proteins"/>
    <property type="match status" value="1"/>
</dbReference>
<dbReference type="InterPro" id="IPR047641">
    <property type="entry name" value="ABC_transpr_MalK/UgpC-like"/>
</dbReference>
<dbReference type="InterPro" id="IPR003593">
    <property type="entry name" value="AAA+_ATPase"/>
</dbReference>